<dbReference type="Pfam" id="PF13561">
    <property type="entry name" value="adh_short_C2"/>
    <property type="match status" value="1"/>
</dbReference>
<evidence type="ECO:0000256" key="1">
    <source>
        <dbReference type="ARBA" id="ARBA00006484"/>
    </source>
</evidence>
<accession>A0A2V3TS83</accession>
<sequence length="254" mass="26200">MDKLSSISALLRGQRVLVTGAAQGNGRGIADGMAAAGASVIFADLNGEGAVAAARACGSGASSLTLNIADRDECQRAAEEVEATYGPIDCLVNNAGILARGPIDSENADAHWDRTLAVNVTGTYNVVRAFLSQLKARKGNIINIGSIQSFVATPNSAAYTASKGAILMFTKALAAELATSDVRVNGIAPGFIRTPMTEATFENERALKGLLHHIPLKRVGEPEDLAGAAIFLASPLASYVTGVMLPVDGGYLTV</sequence>
<dbReference type="GO" id="GO:0016616">
    <property type="term" value="F:oxidoreductase activity, acting on the CH-OH group of donors, NAD or NADP as acceptor"/>
    <property type="evidence" value="ECO:0007669"/>
    <property type="project" value="UniProtKB-ARBA"/>
</dbReference>
<organism evidence="3 4">
    <name type="scientific">Chelatococcus asaccharovorans</name>
    <dbReference type="NCBI Taxonomy" id="28210"/>
    <lineage>
        <taxon>Bacteria</taxon>
        <taxon>Pseudomonadati</taxon>
        <taxon>Pseudomonadota</taxon>
        <taxon>Alphaproteobacteria</taxon>
        <taxon>Hyphomicrobiales</taxon>
        <taxon>Chelatococcaceae</taxon>
        <taxon>Chelatococcus</taxon>
    </lineage>
</organism>
<dbReference type="Gene3D" id="3.40.50.720">
    <property type="entry name" value="NAD(P)-binding Rossmann-like Domain"/>
    <property type="match status" value="1"/>
</dbReference>
<dbReference type="PRINTS" id="PR00080">
    <property type="entry name" value="SDRFAMILY"/>
</dbReference>
<dbReference type="PANTHER" id="PTHR42760:SF135">
    <property type="entry name" value="BLL7886 PROTEIN"/>
    <property type="match status" value="1"/>
</dbReference>
<dbReference type="InterPro" id="IPR020904">
    <property type="entry name" value="Sc_DH/Rdtase_CS"/>
</dbReference>
<gene>
    <name evidence="3" type="ORF">C7450_12213</name>
</gene>
<dbReference type="InterPro" id="IPR057326">
    <property type="entry name" value="KR_dom"/>
</dbReference>
<dbReference type="GO" id="GO:0030497">
    <property type="term" value="P:fatty acid elongation"/>
    <property type="evidence" value="ECO:0007669"/>
    <property type="project" value="TreeGrafter"/>
</dbReference>
<dbReference type="PRINTS" id="PR00081">
    <property type="entry name" value="GDHRDH"/>
</dbReference>
<dbReference type="AlphaFoldDB" id="A0A2V3TS83"/>
<dbReference type="NCBIfam" id="NF005559">
    <property type="entry name" value="PRK07231.1"/>
    <property type="match status" value="1"/>
</dbReference>
<evidence type="ECO:0000313" key="4">
    <source>
        <dbReference type="Proteomes" id="UP000248021"/>
    </source>
</evidence>
<reference evidence="3 4" key="1">
    <citation type="submission" date="2018-05" db="EMBL/GenBank/DDBJ databases">
        <title>Genomic Encyclopedia of Type Strains, Phase IV (KMG-IV): sequencing the most valuable type-strain genomes for metagenomic binning, comparative biology and taxonomic classification.</title>
        <authorList>
            <person name="Goeker M."/>
        </authorList>
    </citation>
    <scope>NUCLEOTIDE SEQUENCE [LARGE SCALE GENOMIC DNA]</scope>
    <source>
        <strain evidence="3 4">DSM 6462</strain>
    </source>
</reference>
<dbReference type="PANTHER" id="PTHR42760">
    <property type="entry name" value="SHORT-CHAIN DEHYDROGENASES/REDUCTASES FAMILY MEMBER"/>
    <property type="match status" value="1"/>
</dbReference>
<dbReference type="Proteomes" id="UP000248021">
    <property type="component" value="Unassembled WGS sequence"/>
</dbReference>
<comment type="similarity">
    <text evidence="1">Belongs to the short-chain dehydrogenases/reductases (SDR) family.</text>
</comment>
<dbReference type="RefSeq" id="WP_110378438.1">
    <property type="nucleotide sequence ID" value="NZ_JAHBRY010000004.1"/>
</dbReference>
<proteinExistence type="inferred from homology"/>
<dbReference type="InterPro" id="IPR036291">
    <property type="entry name" value="NAD(P)-bd_dom_sf"/>
</dbReference>
<keyword evidence="4" id="KW-1185">Reference proteome</keyword>
<dbReference type="FunFam" id="3.40.50.720:FF:000084">
    <property type="entry name" value="Short-chain dehydrogenase reductase"/>
    <property type="match status" value="1"/>
</dbReference>
<dbReference type="PROSITE" id="PS00061">
    <property type="entry name" value="ADH_SHORT"/>
    <property type="match status" value="1"/>
</dbReference>
<dbReference type="InterPro" id="IPR002347">
    <property type="entry name" value="SDR_fam"/>
</dbReference>
<dbReference type="SMART" id="SM00822">
    <property type="entry name" value="PKS_KR"/>
    <property type="match status" value="1"/>
</dbReference>
<protein>
    <submittedName>
        <fullName evidence="3">NAD(P)-dependent dehydrogenase (Short-subunit alcohol dehydrogenase family)</fullName>
    </submittedName>
</protein>
<name>A0A2V3TS83_9HYPH</name>
<evidence type="ECO:0000259" key="2">
    <source>
        <dbReference type="SMART" id="SM00822"/>
    </source>
</evidence>
<evidence type="ECO:0000313" key="3">
    <source>
        <dbReference type="EMBL" id="PXW50902.1"/>
    </source>
</evidence>
<feature type="domain" description="Ketoreductase" evidence="2">
    <location>
        <begin position="14"/>
        <end position="195"/>
    </location>
</feature>
<dbReference type="SUPFAM" id="SSF51735">
    <property type="entry name" value="NAD(P)-binding Rossmann-fold domains"/>
    <property type="match status" value="1"/>
</dbReference>
<comment type="caution">
    <text evidence="3">The sequence shown here is derived from an EMBL/GenBank/DDBJ whole genome shotgun (WGS) entry which is preliminary data.</text>
</comment>
<dbReference type="EMBL" id="QJJK01000022">
    <property type="protein sequence ID" value="PXW50902.1"/>
    <property type="molecule type" value="Genomic_DNA"/>
</dbReference>
<dbReference type="OrthoDB" id="7568484at2"/>